<protein>
    <recommendedName>
        <fullName evidence="2">CCDC81-like prokaryotic HU domain-containing protein</fullName>
    </recommendedName>
</protein>
<dbReference type="InterPro" id="IPR040495">
    <property type="entry name" value="HU-CCDC81_bac_1"/>
</dbReference>
<dbReference type="Pfam" id="PF18174">
    <property type="entry name" value="HU-CCDC81_bac_1"/>
    <property type="match status" value="1"/>
</dbReference>
<name>A0A1N7P4U5_9FLAO</name>
<dbReference type="Proteomes" id="UP000238314">
    <property type="component" value="Unassembled WGS sequence"/>
</dbReference>
<proteinExistence type="predicted"/>
<dbReference type="OrthoDB" id="653949at2"/>
<gene>
    <name evidence="3" type="ORF">B0A70_07670</name>
    <name evidence="4" type="ORF">SAMN05421796_11111</name>
</gene>
<dbReference type="AlphaFoldDB" id="A0A1N7P4U5"/>
<feature type="transmembrane region" description="Helical" evidence="1">
    <location>
        <begin position="159"/>
        <end position="177"/>
    </location>
</feature>
<dbReference type="RefSeq" id="WP_076452674.1">
    <property type="nucleotide sequence ID" value="NZ_FTOJ01000011.1"/>
</dbReference>
<dbReference type="STRING" id="551459.SAMN05421796_11111"/>
<sequence length="261" mass="30156">MNISAYTLEYLKKYGTVTVPGFGVFYLENSKAKLDPENGTILPPSSHIAFKVDYQVASDDLIRYIATKKSTTFEASKNELQIQTDFWKKKLQADHRLEIQNLGRLDQHDNGLVFYGERLTSDHPEFYGLEEIRFSDISDGENLVTTNDTDKDYKFSKSILWIFFIAIPIAGLLYFGITQKELIFGKKSLDSLSAQTKTKRIEKAVPTKLDSVQMKIADSIKRVTFKVDSLKVDSIKKDSIRKHTPKTWRPKYQKRKSKWHR</sequence>
<evidence type="ECO:0000313" key="5">
    <source>
        <dbReference type="Proteomes" id="UP000186246"/>
    </source>
</evidence>
<feature type="domain" description="CCDC81-like prokaryotic HU" evidence="2">
    <location>
        <begin position="8"/>
        <end position="50"/>
    </location>
</feature>
<reference evidence="4" key="3">
    <citation type="submission" date="2017-01" db="EMBL/GenBank/DDBJ databases">
        <authorList>
            <person name="Mah S.A."/>
            <person name="Swanson W.J."/>
            <person name="Moy G.W."/>
            <person name="Vacquier V.D."/>
        </authorList>
    </citation>
    <scope>NUCLEOTIDE SEQUENCE [LARGE SCALE GENOMIC DNA]</scope>
    <source>
        <strain evidence="4">DSM 21068</strain>
    </source>
</reference>
<evidence type="ECO:0000259" key="2">
    <source>
        <dbReference type="Pfam" id="PF18174"/>
    </source>
</evidence>
<organism evidence="4 5">
    <name type="scientific">Chryseobacterium piscicola</name>
    <dbReference type="NCBI Taxonomy" id="551459"/>
    <lineage>
        <taxon>Bacteria</taxon>
        <taxon>Pseudomonadati</taxon>
        <taxon>Bacteroidota</taxon>
        <taxon>Flavobacteriia</taxon>
        <taxon>Flavobacteriales</taxon>
        <taxon>Weeksellaceae</taxon>
        <taxon>Chryseobacterium group</taxon>
        <taxon>Chryseobacterium</taxon>
    </lineage>
</organism>
<accession>A0A1N7P4U5</accession>
<evidence type="ECO:0000256" key="1">
    <source>
        <dbReference type="SAM" id="Phobius"/>
    </source>
</evidence>
<reference evidence="3 6" key="1">
    <citation type="submission" date="2016-11" db="EMBL/GenBank/DDBJ databases">
        <title>Whole genomes of Flavobacteriaceae.</title>
        <authorList>
            <person name="Stine C."/>
            <person name="Li C."/>
            <person name="Tadesse D."/>
        </authorList>
    </citation>
    <scope>NUCLEOTIDE SEQUENCE [LARGE SCALE GENOMIC DNA]</scope>
    <source>
        <strain evidence="3 6">DSM 21068</strain>
    </source>
</reference>
<reference evidence="5" key="2">
    <citation type="submission" date="2017-01" db="EMBL/GenBank/DDBJ databases">
        <authorList>
            <person name="Varghese N."/>
            <person name="Submissions S."/>
        </authorList>
    </citation>
    <scope>NUCLEOTIDE SEQUENCE [LARGE SCALE GENOMIC DNA]</scope>
    <source>
        <strain evidence="5">DSM 21068</strain>
    </source>
</reference>
<evidence type="ECO:0000313" key="6">
    <source>
        <dbReference type="Proteomes" id="UP000238314"/>
    </source>
</evidence>
<keyword evidence="6" id="KW-1185">Reference proteome</keyword>
<evidence type="ECO:0000313" key="3">
    <source>
        <dbReference type="EMBL" id="PQA94312.1"/>
    </source>
</evidence>
<dbReference type="EMBL" id="FTOJ01000011">
    <property type="protein sequence ID" value="SIT05601.1"/>
    <property type="molecule type" value="Genomic_DNA"/>
</dbReference>
<evidence type="ECO:0000313" key="4">
    <source>
        <dbReference type="EMBL" id="SIT05601.1"/>
    </source>
</evidence>
<keyword evidence="1" id="KW-0472">Membrane</keyword>
<dbReference type="Proteomes" id="UP000186246">
    <property type="component" value="Unassembled WGS sequence"/>
</dbReference>
<keyword evidence="1" id="KW-0812">Transmembrane</keyword>
<keyword evidence="1" id="KW-1133">Transmembrane helix</keyword>
<dbReference type="EMBL" id="MUGO01000010">
    <property type="protein sequence ID" value="PQA94312.1"/>
    <property type="molecule type" value="Genomic_DNA"/>
</dbReference>